<dbReference type="Proteomes" id="UP000235672">
    <property type="component" value="Unassembled WGS sequence"/>
</dbReference>
<evidence type="ECO:0008006" key="4">
    <source>
        <dbReference type="Google" id="ProtNLM"/>
    </source>
</evidence>
<evidence type="ECO:0000256" key="1">
    <source>
        <dbReference type="SAM" id="MobiDB-lite"/>
    </source>
</evidence>
<organism evidence="2 3">
    <name type="scientific">Hyaloscypha hepaticicola</name>
    <dbReference type="NCBI Taxonomy" id="2082293"/>
    <lineage>
        <taxon>Eukaryota</taxon>
        <taxon>Fungi</taxon>
        <taxon>Dikarya</taxon>
        <taxon>Ascomycota</taxon>
        <taxon>Pezizomycotina</taxon>
        <taxon>Leotiomycetes</taxon>
        <taxon>Helotiales</taxon>
        <taxon>Hyaloscyphaceae</taxon>
        <taxon>Hyaloscypha</taxon>
    </lineage>
</organism>
<protein>
    <recommendedName>
        <fullName evidence="4">SGNH hydrolase-type esterase domain-containing protein</fullName>
    </recommendedName>
</protein>
<dbReference type="AlphaFoldDB" id="A0A2J6Q907"/>
<dbReference type="PANTHER" id="PTHR37981">
    <property type="entry name" value="LIPASE 2"/>
    <property type="match status" value="1"/>
</dbReference>
<keyword evidence="3" id="KW-1185">Reference proteome</keyword>
<feature type="region of interest" description="Disordered" evidence="1">
    <location>
        <begin position="395"/>
        <end position="414"/>
    </location>
</feature>
<feature type="region of interest" description="Disordered" evidence="1">
    <location>
        <begin position="296"/>
        <end position="318"/>
    </location>
</feature>
<feature type="compositionally biased region" description="Polar residues" evidence="1">
    <location>
        <begin position="403"/>
        <end position="414"/>
    </location>
</feature>
<evidence type="ECO:0000313" key="3">
    <source>
        <dbReference type="Proteomes" id="UP000235672"/>
    </source>
</evidence>
<proteinExistence type="predicted"/>
<reference evidence="2 3" key="1">
    <citation type="submission" date="2016-05" db="EMBL/GenBank/DDBJ databases">
        <title>A degradative enzymes factory behind the ericoid mycorrhizal symbiosis.</title>
        <authorList>
            <consortium name="DOE Joint Genome Institute"/>
            <person name="Martino E."/>
            <person name="Morin E."/>
            <person name="Grelet G."/>
            <person name="Kuo A."/>
            <person name="Kohler A."/>
            <person name="Daghino S."/>
            <person name="Barry K."/>
            <person name="Choi C."/>
            <person name="Cichocki N."/>
            <person name="Clum A."/>
            <person name="Copeland A."/>
            <person name="Hainaut M."/>
            <person name="Haridas S."/>
            <person name="Labutti K."/>
            <person name="Lindquist E."/>
            <person name="Lipzen A."/>
            <person name="Khouja H.-R."/>
            <person name="Murat C."/>
            <person name="Ohm R."/>
            <person name="Olson A."/>
            <person name="Spatafora J."/>
            <person name="Veneault-Fourrey C."/>
            <person name="Henrissat B."/>
            <person name="Grigoriev I."/>
            <person name="Martin F."/>
            <person name="Perotto S."/>
        </authorList>
    </citation>
    <scope>NUCLEOTIDE SEQUENCE [LARGE SCALE GENOMIC DNA]</scope>
    <source>
        <strain evidence="2 3">UAMH 7357</strain>
    </source>
</reference>
<dbReference type="InterPro" id="IPR036514">
    <property type="entry name" value="SGNH_hydro_sf"/>
</dbReference>
<name>A0A2J6Q907_9HELO</name>
<dbReference type="PANTHER" id="PTHR37981:SF1">
    <property type="entry name" value="SGNH HYDROLASE-TYPE ESTERASE DOMAIN-CONTAINING PROTEIN"/>
    <property type="match status" value="1"/>
</dbReference>
<dbReference type="GO" id="GO:0006629">
    <property type="term" value="P:lipid metabolic process"/>
    <property type="evidence" value="ECO:0007669"/>
    <property type="project" value="TreeGrafter"/>
</dbReference>
<dbReference type="Gene3D" id="3.40.50.1110">
    <property type="entry name" value="SGNH hydrolase"/>
    <property type="match status" value="1"/>
</dbReference>
<dbReference type="SUPFAM" id="SSF52266">
    <property type="entry name" value="SGNH hydrolase"/>
    <property type="match status" value="1"/>
</dbReference>
<accession>A0A2J6Q907</accession>
<sequence>MAAGNPVVNQRCNRQKCLRSEAIGPSVVERPTALTNFEWGAFGDSWTSGVAYSAATVYRNTDFSFCYRTTEAWGAQMEADTTWTKEPKNFHFAGCGGTLMNDVLRQMGLTGNPVLIAGTLGGNDAYFGGSQRKGSAKKNRQAPRDYINDESPLGLKAQFKNALDVVFDFKQKQGYQDRFDLYVSSYVEFFDATTDACDDQTWAWVIRVVPSDPNGRSGDDWTFARWFSVGSPNLVKALRAEMNDLVQMYNSVQATVIASYPSPIGLGVNYYAHYIPVSDEFETHRFCEQDHSFEDQWTSSDWNDGDTGGPDKPPTAPNWNFPVMSLDTLNRTALDDQVFSDPAGAAQSGFGWTARPFHPKPLGHQQMKEFFIQTFKNDEVPGVIDLDSVPSPTITSAPSASVNCGNTSPEDSVD</sequence>
<dbReference type="InterPro" id="IPR037460">
    <property type="entry name" value="SEST-like"/>
</dbReference>
<dbReference type="EMBL" id="KZ613476">
    <property type="protein sequence ID" value="PMD22748.1"/>
    <property type="molecule type" value="Genomic_DNA"/>
</dbReference>
<gene>
    <name evidence="2" type="ORF">NA56DRAFT_747366</name>
</gene>
<dbReference type="GO" id="GO:0016788">
    <property type="term" value="F:hydrolase activity, acting on ester bonds"/>
    <property type="evidence" value="ECO:0007669"/>
    <property type="project" value="InterPro"/>
</dbReference>
<evidence type="ECO:0000313" key="2">
    <source>
        <dbReference type="EMBL" id="PMD22748.1"/>
    </source>
</evidence>
<dbReference type="OrthoDB" id="3499752at2759"/>